<keyword evidence="3" id="KW-1185">Reference proteome</keyword>
<gene>
    <name evidence="2" type="ORF">ACFFQA_12270</name>
</gene>
<dbReference type="InterPro" id="IPR051531">
    <property type="entry name" value="N-acetyltransferase"/>
</dbReference>
<feature type="domain" description="N-acetyltransferase" evidence="1">
    <location>
        <begin position="30"/>
        <end position="178"/>
    </location>
</feature>
<organism evidence="2 3">
    <name type="scientific">Allokutzneria oryzae</name>
    <dbReference type="NCBI Taxonomy" id="1378989"/>
    <lineage>
        <taxon>Bacteria</taxon>
        <taxon>Bacillati</taxon>
        <taxon>Actinomycetota</taxon>
        <taxon>Actinomycetes</taxon>
        <taxon>Pseudonocardiales</taxon>
        <taxon>Pseudonocardiaceae</taxon>
        <taxon>Allokutzneria</taxon>
    </lineage>
</organism>
<dbReference type="PANTHER" id="PTHR43792">
    <property type="entry name" value="GNAT FAMILY, PUTATIVE (AFU_ORTHOLOGUE AFUA_3G00765)-RELATED-RELATED"/>
    <property type="match status" value="1"/>
</dbReference>
<dbReference type="InterPro" id="IPR000182">
    <property type="entry name" value="GNAT_dom"/>
</dbReference>
<proteinExistence type="predicted"/>
<dbReference type="EMBL" id="JBHLZU010000010">
    <property type="protein sequence ID" value="MFB9904708.1"/>
    <property type="molecule type" value="Genomic_DNA"/>
</dbReference>
<dbReference type="Pfam" id="PF13302">
    <property type="entry name" value="Acetyltransf_3"/>
    <property type="match status" value="1"/>
</dbReference>
<comment type="caution">
    <text evidence="2">The sequence shown here is derived from an EMBL/GenBank/DDBJ whole genome shotgun (WGS) entry which is preliminary data.</text>
</comment>
<keyword evidence="2" id="KW-0012">Acyltransferase</keyword>
<protein>
    <submittedName>
        <fullName evidence="2">GNAT family N-acetyltransferase</fullName>
        <ecNumber evidence="2">2.3.-.-</ecNumber>
    </submittedName>
</protein>
<dbReference type="EC" id="2.3.-.-" evidence="2"/>
<dbReference type="RefSeq" id="WP_377851910.1">
    <property type="nucleotide sequence ID" value="NZ_JBHLZU010000010.1"/>
</dbReference>
<dbReference type="Gene3D" id="3.40.630.30">
    <property type="match status" value="1"/>
</dbReference>
<dbReference type="SUPFAM" id="SSF55729">
    <property type="entry name" value="Acyl-CoA N-acyltransferases (Nat)"/>
    <property type="match status" value="1"/>
</dbReference>
<dbReference type="InterPro" id="IPR016181">
    <property type="entry name" value="Acyl_CoA_acyltransferase"/>
</dbReference>
<name>A0ABV5ZWV9_9PSEU</name>
<keyword evidence="2" id="KW-0808">Transferase</keyword>
<dbReference type="GO" id="GO:0016746">
    <property type="term" value="F:acyltransferase activity"/>
    <property type="evidence" value="ECO:0007669"/>
    <property type="project" value="UniProtKB-KW"/>
</dbReference>
<evidence type="ECO:0000313" key="2">
    <source>
        <dbReference type="EMBL" id="MFB9904708.1"/>
    </source>
</evidence>
<evidence type="ECO:0000259" key="1">
    <source>
        <dbReference type="PROSITE" id="PS51186"/>
    </source>
</evidence>
<reference evidence="2 3" key="1">
    <citation type="submission" date="2024-09" db="EMBL/GenBank/DDBJ databases">
        <authorList>
            <person name="Sun Q."/>
            <person name="Mori K."/>
        </authorList>
    </citation>
    <scope>NUCLEOTIDE SEQUENCE [LARGE SCALE GENOMIC DNA]</scope>
    <source>
        <strain evidence="2 3">TBRC 7907</strain>
    </source>
</reference>
<evidence type="ECO:0000313" key="3">
    <source>
        <dbReference type="Proteomes" id="UP001589693"/>
    </source>
</evidence>
<dbReference type="Proteomes" id="UP001589693">
    <property type="component" value="Unassembled WGS sequence"/>
</dbReference>
<dbReference type="PROSITE" id="PS51186">
    <property type="entry name" value="GNAT"/>
    <property type="match status" value="1"/>
</dbReference>
<sequence length="179" mass="19665">MDAVEINAGNHYLRTLRADDRLDDRPALVTAFADEAMRRWVYHYNVPDLEAAGRYVALRAQEWADDERCSWAVAEPATGELLGEVGLKNLDLDAGTAEVACWAHPLARGRGTTVEAIGAALRFGFGALDLKEVSYDHAEGNAASARVAEKCGFTLSHKLRNEIEVDGRPETLVVWTLRA</sequence>
<accession>A0ABV5ZWV9</accession>